<evidence type="ECO:0000256" key="2">
    <source>
        <dbReference type="SAM" id="SignalP"/>
    </source>
</evidence>
<protein>
    <submittedName>
        <fullName evidence="3">Uncharacterized protein</fullName>
    </submittedName>
</protein>
<keyword evidence="2" id="KW-0732">Signal</keyword>
<feature type="compositionally biased region" description="Low complexity" evidence="1">
    <location>
        <begin position="357"/>
        <end position="366"/>
    </location>
</feature>
<keyword evidence="4" id="KW-1185">Reference proteome</keyword>
<gene>
    <name evidence="3" type="ORF">GZH46_01505</name>
</gene>
<feature type="signal peptide" evidence="2">
    <location>
        <begin position="1"/>
        <end position="17"/>
    </location>
</feature>
<feature type="region of interest" description="Disordered" evidence="1">
    <location>
        <begin position="277"/>
        <end position="299"/>
    </location>
</feature>
<feature type="compositionally biased region" description="Low complexity" evidence="1">
    <location>
        <begin position="284"/>
        <end position="296"/>
    </location>
</feature>
<sequence length="394" mass="40339">MKVQALIILALVGYVGAQVGIDVKISADTSGVTSVAEESRTITVSALRELVKQLNANDQLPEPLMSNADVILNGIADSIENGLTMNDLTSAVRGSVSNLSGMLDSVSSSAMSAQKEVMEVGQRTLDEGLEALRSGFNNGVNAASGIGQLFRGNSTQIFILAALVGLVSAQIDNGQQGSGDLLGSLSQQASQLPLFGNLMPVNGRQQQGQQNGLLSNLPLNGGGNNNGGLLDMPRGLLANTLNGGARLLSPNGQLQSMLSQASRLPLNAMSGVSGGLSSLANRVSPNSSNQQGQNNPMLQGLPVLSDLANNLSGRSGLLQNVLPGGQNTQGRPVDGLMNQARQFGQGMQRQLSSSASMGQNAAQGAARMGQNAAQGAAQMGQNAAQGAAQMDQAL</sequence>
<accession>A0ABQ7S994</accession>
<feature type="region of interest" description="Disordered" evidence="1">
    <location>
        <begin position="344"/>
        <end position="366"/>
    </location>
</feature>
<name>A0ABQ7S994_9ACAR</name>
<reference evidence="3 4" key="1">
    <citation type="submission" date="2020-10" db="EMBL/GenBank/DDBJ databases">
        <authorList>
            <person name="Klimov P.B."/>
            <person name="Dyachkov S.M."/>
            <person name="Chetverikov P.E."/>
        </authorList>
    </citation>
    <scope>NUCLEOTIDE SEQUENCE [LARGE SCALE GENOMIC DNA]</scope>
    <source>
        <strain evidence="3">BMOC 18-1129-001#AD2665</strain>
        <tissue evidence="3">Entire mites</tissue>
    </source>
</reference>
<dbReference type="Proteomes" id="UP000825002">
    <property type="component" value="Unassembled WGS sequence"/>
</dbReference>
<comment type="caution">
    <text evidence="3">The sequence shown here is derived from an EMBL/GenBank/DDBJ whole genome shotgun (WGS) entry which is preliminary data.</text>
</comment>
<proteinExistence type="predicted"/>
<dbReference type="EMBL" id="JAIFTH010000274">
    <property type="protein sequence ID" value="KAG9509967.1"/>
    <property type="molecule type" value="Genomic_DNA"/>
</dbReference>
<evidence type="ECO:0000313" key="4">
    <source>
        <dbReference type="Proteomes" id="UP000825002"/>
    </source>
</evidence>
<evidence type="ECO:0000313" key="3">
    <source>
        <dbReference type="EMBL" id="KAG9509967.1"/>
    </source>
</evidence>
<feature type="compositionally biased region" description="Polar residues" evidence="1">
    <location>
        <begin position="344"/>
        <end position="356"/>
    </location>
</feature>
<organism evidence="3 4">
    <name type="scientific">Fragariocoptes setiger</name>
    <dbReference type="NCBI Taxonomy" id="1670756"/>
    <lineage>
        <taxon>Eukaryota</taxon>
        <taxon>Metazoa</taxon>
        <taxon>Ecdysozoa</taxon>
        <taxon>Arthropoda</taxon>
        <taxon>Chelicerata</taxon>
        <taxon>Arachnida</taxon>
        <taxon>Acari</taxon>
        <taxon>Acariformes</taxon>
        <taxon>Trombidiformes</taxon>
        <taxon>Prostigmata</taxon>
        <taxon>Eupodina</taxon>
        <taxon>Eriophyoidea</taxon>
        <taxon>Phytoptidae</taxon>
        <taxon>Fragariocoptes</taxon>
    </lineage>
</organism>
<evidence type="ECO:0000256" key="1">
    <source>
        <dbReference type="SAM" id="MobiDB-lite"/>
    </source>
</evidence>
<feature type="chain" id="PRO_5047361856" evidence="2">
    <location>
        <begin position="18"/>
        <end position="394"/>
    </location>
</feature>